<dbReference type="InterPro" id="IPR044882">
    <property type="entry name" value="I2BP1/2_C3HC4-RING_sf"/>
</dbReference>
<dbReference type="FunFam" id="1.10.10.1580:FF:000001">
    <property type="entry name" value="interferon regulatory factor 2-binding protein 2"/>
    <property type="match status" value="1"/>
</dbReference>
<comment type="similarity">
    <text evidence="2">Belongs to the IRF2BP family.</text>
</comment>
<reference evidence="8" key="1">
    <citation type="journal article" date="2023" name="Mol. Biol. Evol.">
        <title>Third-Generation Sequencing Reveals the Adaptive Role of the Epigenome in Three Deep-Sea Polychaetes.</title>
        <authorList>
            <person name="Perez M."/>
            <person name="Aroh O."/>
            <person name="Sun Y."/>
            <person name="Lan Y."/>
            <person name="Juniper S.K."/>
            <person name="Young C.R."/>
            <person name="Angers B."/>
            <person name="Qian P.Y."/>
        </authorList>
    </citation>
    <scope>NUCLEOTIDE SEQUENCE</scope>
    <source>
        <strain evidence="8">P08H-3</strain>
    </source>
</reference>
<accession>A0AAD9MX93</accession>
<feature type="compositionally biased region" description="Low complexity" evidence="4">
    <location>
        <begin position="450"/>
        <end position="470"/>
    </location>
</feature>
<dbReference type="InterPro" id="IPR058682">
    <property type="entry name" value="IRF-2BP1/2-like_M"/>
</dbReference>
<dbReference type="Proteomes" id="UP001208570">
    <property type="component" value="Unassembled WGS sequence"/>
</dbReference>
<dbReference type="PANTHER" id="PTHR10816:SF19">
    <property type="entry name" value="PROTEIN INTERACTING WITH TTK69 AND SIN3A, ISOFORM D"/>
    <property type="match status" value="1"/>
</dbReference>
<evidence type="ECO:0000259" key="5">
    <source>
        <dbReference type="Pfam" id="PF11261"/>
    </source>
</evidence>
<sequence length="674" mass="72341">MSMPMPHRTQRQHFCYLCDLPRTPWAMLHDFTEPVCRGCVNYEGPDRVEHVIDAARQMKRAHGIQESRGPMKHPPHGGPMPPRSGHDVLERGPHGPPPIDRFPVHADGRPRGLIDPQYGPPPGRMPNSVPTSLPSHHRDDSDLHRGSPSLRGLPHHHGPPGQSRPGPGGPAPIPHINGKRPSDSRDNNDDDGNHSGDEAKRNGITPEDVGPKPPHVRDTLSTLSGATPFDVRFKKDHGLVGRVFAFDATAKSGMDYELRIYIEYPTGTGNVYSSASGVAKQMYHDCMKDIGKGLSSGFKYLEYEMKQGSGDWRLLGDLLPEGARFFKEPVKKDWLPTPIGDVMHAIHPGLARALPLPLHLRGMPFLPLAPGLGLPHGLPHRLPDGLGPWRKRKASPEPDSEASGGKMLSLDVPPPTGLDPVKRQQWIQNQAESLKLTLHGSNSSGFGHIGSHSNGVSNNNNNKSSNNNNSNGGGGSQSGRGQHGPASNRTSDPASPLSNPATTPPEPGSVASPRGGPSPMAALLSVTDTLPPGSPSHGPVGGLPPDGVTSRIGMVGPILGLPRGSPSSPHSRGSNPALEGTGLTNESLKCTICNERLEDTHFVQCPSVSEHKFCFPCSRESIKRQGAGSEVYCPSGKKCPLVGSNVPWAFMQGEIVTILGDEYKELKIKKERDT</sequence>
<dbReference type="Pfam" id="PF11261">
    <property type="entry name" value="IRF-2BP1_2"/>
    <property type="match status" value="1"/>
</dbReference>
<evidence type="ECO:0000256" key="3">
    <source>
        <dbReference type="ARBA" id="ARBA00023242"/>
    </source>
</evidence>
<keyword evidence="9" id="KW-1185">Reference proteome</keyword>
<comment type="caution">
    <text evidence="8">The sequence shown here is derived from an EMBL/GenBank/DDBJ whole genome shotgun (WGS) entry which is preliminary data.</text>
</comment>
<evidence type="ECO:0000256" key="2">
    <source>
        <dbReference type="ARBA" id="ARBA00010802"/>
    </source>
</evidence>
<dbReference type="EMBL" id="JAODUP010000463">
    <property type="protein sequence ID" value="KAK2149197.1"/>
    <property type="molecule type" value="Genomic_DNA"/>
</dbReference>
<dbReference type="CDD" id="cd16511">
    <property type="entry name" value="vRING-HC_IRF2BP1-like"/>
    <property type="match status" value="1"/>
</dbReference>
<dbReference type="GO" id="GO:0005634">
    <property type="term" value="C:nucleus"/>
    <property type="evidence" value="ECO:0007669"/>
    <property type="project" value="UniProtKB-SubCell"/>
</dbReference>
<keyword evidence="3" id="KW-0539">Nucleus</keyword>
<dbReference type="AlphaFoldDB" id="A0AAD9MX93"/>
<comment type="subcellular location">
    <subcellularLocation>
        <location evidence="1">Nucleus</location>
    </subcellularLocation>
</comment>
<feature type="compositionally biased region" description="Polar residues" evidence="4">
    <location>
        <begin position="485"/>
        <end position="501"/>
    </location>
</feature>
<feature type="region of interest" description="Disordered" evidence="4">
    <location>
        <begin position="385"/>
        <end position="420"/>
    </location>
</feature>
<evidence type="ECO:0000313" key="8">
    <source>
        <dbReference type="EMBL" id="KAK2149197.1"/>
    </source>
</evidence>
<evidence type="ECO:0000259" key="7">
    <source>
        <dbReference type="Pfam" id="PF25457"/>
    </source>
</evidence>
<feature type="domain" description="Interferon regulatory factor 2-binding protein 1/2-like C3HC4 zinc finger" evidence="6">
    <location>
        <begin position="588"/>
        <end position="659"/>
    </location>
</feature>
<feature type="compositionally biased region" description="Basic and acidic residues" evidence="4">
    <location>
        <begin position="180"/>
        <end position="201"/>
    </location>
</feature>
<gene>
    <name evidence="8" type="ORF">LSH36_463g05011</name>
</gene>
<protein>
    <submittedName>
        <fullName evidence="8">Uncharacterized protein</fullName>
    </submittedName>
</protein>
<organism evidence="8 9">
    <name type="scientific">Paralvinella palmiformis</name>
    <dbReference type="NCBI Taxonomy" id="53620"/>
    <lineage>
        <taxon>Eukaryota</taxon>
        <taxon>Metazoa</taxon>
        <taxon>Spiralia</taxon>
        <taxon>Lophotrochozoa</taxon>
        <taxon>Annelida</taxon>
        <taxon>Polychaeta</taxon>
        <taxon>Sedentaria</taxon>
        <taxon>Canalipalpata</taxon>
        <taxon>Terebellida</taxon>
        <taxon>Terebelliformia</taxon>
        <taxon>Alvinellidae</taxon>
        <taxon>Paralvinella</taxon>
    </lineage>
</organism>
<dbReference type="Gene3D" id="1.10.10.1580">
    <property type="entry name" value="Interferon regulatory factor 2-binding protein"/>
    <property type="match status" value="1"/>
</dbReference>
<feature type="compositionally biased region" description="Gly residues" evidence="4">
    <location>
        <begin position="471"/>
        <end position="482"/>
    </location>
</feature>
<dbReference type="Pfam" id="PF25454">
    <property type="entry name" value="zf-C3HC4_IRF-2BP1_2"/>
    <property type="match status" value="1"/>
</dbReference>
<name>A0AAD9MX93_9ANNE</name>
<evidence type="ECO:0000259" key="6">
    <source>
        <dbReference type="Pfam" id="PF25454"/>
    </source>
</evidence>
<dbReference type="InterPro" id="IPR057414">
    <property type="entry name" value="Zf-C3HC4_IRF-2BP1_2"/>
</dbReference>
<dbReference type="Pfam" id="PF25457">
    <property type="entry name" value="IRF-2BP1_2_M"/>
    <property type="match status" value="1"/>
</dbReference>
<feature type="domain" description="IRF-2BP1/2-like middle" evidence="7">
    <location>
        <begin position="206"/>
        <end position="338"/>
    </location>
</feature>
<feature type="compositionally biased region" description="Basic and acidic residues" evidence="4">
    <location>
        <begin position="84"/>
        <end position="93"/>
    </location>
</feature>
<feature type="compositionally biased region" description="Basic and acidic residues" evidence="4">
    <location>
        <begin position="102"/>
        <end position="112"/>
    </location>
</feature>
<feature type="compositionally biased region" description="Basic and acidic residues" evidence="4">
    <location>
        <begin position="136"/>
        <end position="145"/>
    </location>
</feature>
<dbReference type="InterPro" id="IPR022750">
    <property type="entry name" value="IRF-2BP1_2-like_Znf"/>
</dbReference>
<dbReference type="SUPFAM" id="SSF57850">
    <property type="entry name" value="RING/U-box"/>
    <property type="match status" value="1"/>
</dbReference>
<dbReference type="GO" id="GO:0003714">
    <property type="term" value="F:transcription corepressor activity"/>
    <property type="evidence" value="ECO:0007669"/>
    <property type="project" value="TreeGrafter"/>
</dbReference>
<feature type="compositionally biased region" description="Low complexity" evidence="4">
    <location>
        <begin position="556"/>
        <end position="576"/>
    </location>
</feature>
<evidence type="ECO:0000256" key="1">
    <source>
        <dbReference type="ARBA" id="ARBA00004123"/>
    </source>
</evidence>
<evidence type="ECO:0000256" key="4">
    <source>
        <dbReference type="SAM" id="MobiDB-lite"/>
    </source>
</evidence>
<evidence type="ECO:0000313" key="9">
    <source>
        <dbReference type="Proteomes" id="UP001208570"/>
    </source>
</evidence>
<dbReference type="GO" id="GO:0006357">
    <property type="term" value="P:regulation of transcription by RNA polymerase II"/>
    <property type="evidence" value="ECO:0007669"/>
    <property type="project" value="TreeGrafter"/>
</dbReference>
<proteinExistence type="inferred from homology"/>
<dbReference type="PANTHER" id="PTHR10816">
    <property type="entry name" value="MYELIN TRANSCRIPTION FACTOR 1-RELATED"/>
    <property type="match status" value="1"/>
</dbReference>
<feature type="region of interest" description="Disordered" evidence="4">
    <location>
        <begin position="445"/>
        <end position="581"/>
    </location>
</feature>
<feature type="domain" description="Interferon regulatory factor 2-binding protein 1/2-like zinc finger" evidence="5">
    <location>
        <begin position="13"/>
        <end position="62"/>
    </location>
</feature>
<feature type="region of interest" description="Disordered" evidence="4">
    <location>
        <begin position="59"/>
        <end position="223"/>
    </location>
</feature>